<comment type="caution">
    <text evidence="1">The sequence shown here is derived from an EMBL/GenBank/DDBJ whole genome shotgun (WGS) entry which is preliminary data.</text>
</comment>
<reference evidence="1 2" key="1">
    <citation type="journal article" date="2019" name="Sci. Rep.">
        <title>Orb-weaving spider Araneus ventricosus genome elucidates the spidroin gene catalogue.</title>
        <authorList>
            <person name="Kono N."/>
            <person name="Nakamura H."/>
            <person name="Ohtoshi R."/>
            <person name="Moran D.A.P."/>
            <person name="Shinohara A."/>
            <person name="Yoshida Y."/>
            <person name="Fujiwara M."/>
            <person name="Mori M."/>
            <person name="Tomita M."/>
            <person name="Arakawa K."/>
        </authorList>
    </citation>
    <scope>NUCLEOTIDE SEQUENCE [LARGE SCALE GENOMIC DNA]</scope>
</reference>
<proteinExistence type="predicted"/>
<organism evidence="1 2">
    <name type="scientific">Araneus ventricosus</name>
    <name type="common">Orbweaver spider</name>
    <name type="synonym">Epeira ventricosa</name>
    <dbReference type="NCBI Taxonomy" id="182803"/>
    <lineage>
        <taxon>Eukaryota</taxon>
        <taxon>Metazoa</taxon>
        <taxon>Ecdysozoa</taxon>
        <taxon>Arthropoda</taxon>
        <taxon>Chelicerata</taxon>
        <taxon>Arachnida</taxon>
        <taxon>Araneae</taxon>
        <taxon>Araneomorphae</taxon>
        <taxon>Entelegynae</taxon>
        <taxon>Araneoidea</taxon>
        <taxon>Araneidae</taxon>
        <taxon>Araneus</taxon>
    </lineage>
</organism>
<dbReference type="AlphaFoldDB" id="A0A4Y2UN74"/>
<evidence type="ECO:0000313" key="1">
    <source>
        <dbReference type="EMBL" id="GBO13136.1"/>
    </source>
</evidence>
<gene>
    <name evidence="1" type="ORF">AVEN_183608_1</name>
</gene>
<name>A0A4Y2UN74_ARAVE</name>
<accession>A0A4Y2UN74</accession>
<dbReference type="Proteomes" id="UP000499080">
    <property type="component" value="Unassembled WGS sequence"/>
</dbReference>
<protein>
    <submittedName>
        <fullName evidence="1">Uncharacterized protein</fullName>
    </submittedName>
</protein>
<keyword evidence="2" id="KW-1185">Reference proteome</keyword>
<dbReference type="EMBL" id="BGPR01037523">
    <property type="protein sequence ID" value="GBO13136.1"/>
    <property type="molecule type" value="Genomic_DNA"/>
</dbReference>
<sequence length="70" mass="7552">MIWSISVVNVAMMGDGKMQFQGLSDSCEVVQSTQTKGGGLPLSLNVDQPMIALYLDNILRLDSSIGDHPK</sequence>
<evidence type="ECO:0000313" key="2">
    <source>
        <dbReference type="Proteomes" id="UP000499080"/>
    </source>
</evidence>